<evidence type="ECO:0000313" key="1">
    <source>
        <dbReference type="EMBL" id="MPM78768.1"/>
    </source>
</evidence>
<sequence>MGRNAHGVGPVVDQGAHPVVNFVGIVVVKVVRLHGEAGAGLLRRRLQQLLNVVPGAGGDGNDRHAQLGGKPGAVDHISVALHLVHKVQGDHKGALQLQQLGGEVKIALQVGGVHDVNNGVGMLPHDKISGHDLLNGIGGQGVDSRQIHHGDLLVSRPGLALGLFHRHSGPVAHILVGPREGVEEGGLPAVWVARQSKAQGLIRRGGGPGVSLTLVQVGRLHPAKGLLVGDVLHHSGLPVAVGLLHRVGPGGAHLNLPGILPPQRQLIPPQAHLDGVPHRGDFADKDGGAGGEPHVHQASLDRTLVVSDPKDDAVLPGGELLQCARRSGGLLCHMILSPQRG</sequence>
<accession>A0A645CPE2</accession>
<proteinExistence type="predicted"/>
<gene>
    <name evidence="1" type="ORF">SDC9_125780</name>
</gene>
<organism evidence="1">
    <name type="scientific">bioreactor metagenome</name>
    <dbReference type="NCBI Taxonomy" id="1076179"/>
    <lineage>
        <taxon>unclassified sequences</taxon>
        <taxon>metagenomes</taxon>
        <taxon>ecological metagenomes</taxon>
    </lineage>
</organism>
<name>A0A645CPE2_9ZZZZ</name>
<comment type="caution">
    <text evidence="1">The sequence shown here is derived from an EMBL/GenBank/DDBJ whole genome shotgun (WGS) entry which is preliminary data.</text>
</comment>
<protein>
    <submittedName>
        <fullName evidence="1">Uncharacterized protein</fullName>
    </submittedName>
</protein>
<dbReference type="EMBL" id="VSSQ01028876">
    <property type="protein sequence ID" value="MPM78768.1"/>
    <property type="molecule type" value="Genomic_DNA"/>
</dbReference>
<dbReference type="AlphaFoldDB" id="A0A645CPE2"/>
<reference evidence="1" key="1">
    <citation type="submission" date="2019-08" db="EMBL/GenBank/DDBJ databases">
        <authorList>
            <person name="Kucharzyk K."/>
            <person name="Murdoch R.W."/>
            <person name="Higgins S."/>
            <person name="Loffler F."/>
        </authorList>
    </citation>
    <scope>NUCLEOTIDE SEQUENCE</scope>
</reference>